<protein>
    <recommendedName>
        <fullName evidence="4">DUF2635 domain-containing protein</fullName>
    </recommendedName>
</protein>
<organism evidence="2 3">
    <name type="scientific">Sulfurimicrobium lacus</name>
    <dbReference type="NCBI Taxonomy" id="2715678"/>
    <lineage>
        <taxon>Bacteria</taxon>
        <taxon>Pseudomonadati</taxon>
        <taxon>Pseudomonadota</taxon>
        <taxon>Betaproteobacteria</taxon>
        <taxon>Nitrosomonadales</taxon>
        <taxon>Sulfuricellaceae</taxon>
        <taxon>Sulfurimicrobium</taxon>
    </lineage>
</organism>
<dbReference type="RefSeq" id="WP_173062249.1">
    <property type="nucleotide sequence ID" value="NZ_AP022853.1"/>
</dbReference>
<dbReference type="InterPro" id="IPR024400">
    <property type="entry name" value="DUF2635"/>
</dbReference>
<gene>
    <name evidence="2" type="ORF">SKTS_13610</name>
</gene>
<proteinExistence type="predicted"/>
<keyword evidence="3" id="KW-1185">Reference proteome</keyword>
<evidence type="ECO:0000256" key="1">
    <source>
        <dbReference type="SAM" id="MobiDB-lite"/>
    </source>
</evidence>
<sequence length="59" mass="6764">MQFGQPIIAKPVKGLRIRKEDGTQLPEEGDTVIHSSYWQRRKDDGDVTLSELPKARKQD</sequence>
<dbReference type="Pfam" id="PF10948">
    <property type="entry name" value="DUF2635"/>
    <property type="match status" value="1"/>
</dbReference>
<evidence type="ECO:0000313" key="3">
    <source>
        <dbReference type="Proteomes" id="UP000502260"/>
    </source>
</evidence>
<dbReference type="AlphaFoldDB" id="A0A6F8VCJ0"/>
<dbReference type="Proteomes" id="UP000502260">
    <property type="component" value="Chromosome"/>
</dbReference>
<accession>A0A6F8VCJ0</accession>
<feature type="region of interest" description="Disordered" evidence="1">
    <location>
        <begin position="19"/>
        <end position="38"/>
    </location>
</feature>
<evidence type="ECO:0000313" key="2">
    <source>
        <dbReference type="EMBL" id="BCB26475.1"/>
    </source>
</evidence>
<reference evidence="3" key="1">
    <citation type="submission" date="2020-03" db="EMBL/GenBank/DDBJ databases">
        <title>Complete genome sequence of sulfur-oxidizing bacterium skT11.</title>
        <authorList>
            <person name="Kanda M."/>
            <person name="Kojima H."/>
            <person name="Fukui M."/>
        </authorList>
    </citation>
    <scope>NUCLEOTIDE SEQUENCE [LARGE SCALE GENOMIC DNA]</scope>
    <source>
        <strain evidence="3">skT11</strain>
    </source>
</reference>
<dbReference type="EMBL" id="AP022853">
    <property type="protein sequence ID" value="BCB26475.1"/>
    <property type="molecule type" value="Genomic_DNA"/>
</dbReference>
<dbReference type="KEGG" id="slac:SKTS_13610"/>
<evidence type="ECO:0008006" key="4">
    <source>
        <dbReference type="Google" id="ProtNLM"/>
    </source>
</evidence>
<name>A0A6F8VCJ0_9PROT</name>